<dbReference type="Pfam" id="PF03731">
    <property type="entry name" value="Ku_N"/>
    <property type="match status" value="1"/>
</dbReference>
<keyword evidence="6" id="KW-0347">Helicase</keyword>
<evidence type="ECO:0000256" key="6">
    <source>
        <dbReference type="ARBA" id="ARBA00022806"/>
    </source>
</evidence>
<keyword evidence="9" id="KW-0233">DNA recombination</keyword>
<evidence type="ECO:0000256" key="2">
    <source>
        <dbReference type="ARBA" id="ARBA00005240"/>
    </source>
</evidence>
<dbReference type="InterPro" id="IPR016194">
    <property type="entry name" value="SPOC-like_C_dom_sf"/>
</dbReference>
<sequence>MDTIDSYLGDFLENDDEDQENNSKLQNMRSGVIFLVDCTPTMLGLTNNNDNNSSINSSGTTTSTPTTMTTESGFNLSLLCCQTFQQNKALHSPFDMIGLVLMRTNESSPDMKNIMVLQPLGLADATRILEIERIRQLKPEELEKRFGTIVGQTNNTTTAFPLHEALWACQNLFITCSKSFGIKHIFLFTDDPDPVNRNVNLKRRAIAKMADMRQYGIELEVIPIKLEKSQFQYELFYDELLEDEMSLTDLNKSRYRPDPTERLDELLSRVNCHELRRSRVCRLPFHLGPSSELALGVSVYCLIRPVHLPTPAWLSSTDNKPITVRRQYYKVIDPYGSYDPVKDAVIADHDLVRGIKLDGRYVCFDKDEINEAMKNIAPVGIHLLGFISMKFLKRFYYIRPAQFIYPDEASIHGSCLWFTALLNRCLNRKLLAIAIYVQRRGQFPRLIALYPQAEEVNEVNIQTMPPGFHIIFLPYADDFRDIDIPSGEIANESQVDIAKAMIRKLMVPFSPGQIENPLLQRYYSLLEALAFSRESQSEIIDHTLPKIGAMKRRASVEIEAFRQCFNLEAANSSKKTYSSQSTDGNSSQTVKPFLSEDELKAAVQLGQLNKYTVTVLRDTIKSLDLKISTTITGRSKKSDIIQQIMNHFK</sequence>
<evidence type="ECO:0000256" key="7">
    <source>
        <dbReference type="ARBA" id="ARBA00022840"/>
    </source>
</evidence>
<dbReference type="FunFam" id="2.40.290.10:FF:000001">
    <property type="entry name" value="X-ray repair cross complementing 6"/>
    <property type="match status" value="1"/>
</dbReference>
<keyword evidence="5" id="KW-0378">Hydrolase</keyword>
<dbReference type="Gene3D" id="4.10.970.10">
    <property type="entry name" value="Ku70, bridge and pillars"/>
    <property type="match status" value="1"/>
</dbReference>
<dbReference type="SMART" id="SM00559">
    <property type="entry name" value="Ku78"/>
    <property type="match status" value="1"/>
</dbReference>
<dbReference type="InterPro" id="IPR006165">
    <property type="entry name" value="Ku70"/>
</dbReference>
<accession>A0AA85KJL0</accession>
<evidence type="ECO:0000256" key="9">
    <source>
        <dbReference type="ARBA" id="ARBA00023172"/>
    </source>
</evidence>
<reference evidence="14" key="1">
    <citation type="submission" date="2022-06" db="EMBL/GenBank/DDBJ databases">
        <authorList>
            <person name="Berger JAMES D."/>
            <person name="Berger JAMES D."/>
        </authorList>
    </citation>
    <scope>NUCLEOTIDE SEQUENCE [LARGE SCALE GENOMIC DNA]</scope>
</reference>
<dbReference type="PIRSF" id="PIRSF003033">
    <property type="entry name" value="Ku70"/>
    <property type="match status" value="1"/>
</dbReference>
<evidence type="ECO:0000256" key="11">
    <source>
        <dbReference type="ARBA" id="ARBA00023242"/>
    </source>
</evidence>
<protein>
    <recommendedName>
        <fullName evidence="13">Ku domain-containing protein</fullName>
    </recommendedName>
</protein>
<dbReference type="SUPFAM" id="SSF68906">
    <property type="entry name" value="SAP domain"/>
    <property type="match status" value="1"/>
</dbReference>
<dbReference type="PANTHER" id="PTHR12604">
    <property type="entry name" value="KU AUTOANTIGEN DNA HELICASE"/>
    <property type="match status" value="1"/>
</dbReference>
<dbReference type="GO" id="GO:0042162">
    <property type="term" value="F:telomeric DNA binding"/>
    <property type="evidence" value="ECO:0007669"/>
    <property type="project" value="InterPro"/>
</dbReference>
<dbReference type="InterPro" id="IPR047087">
    <property type="entry name" value="KU70_core_dom"/>
</dbReference>
<dbReference type="Pfam" id="PF02735">
    <property type="entry name" value="Ku"/>
    <property type="match status" value="1"/>
</dbReference>
<dbReference type="InterPro" id="IPR036465">
    <property type="entry name" value="vWFA_dom_sf"/>
</dbReference>
<comment type="subcellular location">
    <subcellularLocation>
        <location evidence="1">Nucleus</location>
    </subcellularLocation>
</comment>
<dbReference type="WBParaSite" id="TREG1_94960.1">
    <property type="protein sequence ID" value="TREG1_94960.1"/>
    <property type="gene ID" value="TREG1_94960"/>
</dbReference>
<evidence type="ECO:0000256" key="3">
    <source>
        <dbReference type="ARBA" id="ARBA00022741"/>
    </source>
</evidence>
<dbReference type="Proteomes" id="UP000050795">
    <property type="component" value="Unassembled WGS sequence"/>
</dbReference>
<evidence type="ECO:0000256" key="5">
    <source>
        <dbReference type="ARBA" id="ARBA00022801"/>
    </source>
</evidence>
<dbReference type="CDD" id="cd00788">
    <property type="entry name" value="KU70"/>
    <property type="match status" value="1"/>
</dbReference>
<dbReference type="GO" id="GO:0043564">
    <property type="term" value="C:Ku70:Ku80 complex"/>
    <property type="evidence" value="ECO:0007669"/>
    <property type="project" value="InterPro"/>
</dbReference>
<dbReference type="AlphaFoldDB" id="A0AA85KJL0"/>
<dbReference type="GO" id="GO:0006303">
    <property type="term" value="P:double-strand break repair via nonhomologous end joining"/>
    <property type="evidence" value="ECO:0007669"/>
    <property type="project" value="InterPro"/>
</dbReference>
<feature type="domain" description="Ku" evidence="13">
    <location>
        <begin position="343"/>
        <end position="490"/>
    </location>
</feature>
<dbReference type="GO" id="GO:0003678">
    <property type="term" value="F:DNA helicase activity"/>
    <property type="evidence" value="ECO:0007669"/>
    <property type="project" value="InterPro"/>
</dbReference>
<dbReference type="InterPro" id="IPR036361">
    <property type="entry name" value="SAP_dom_sf"/>
</dbReference>
<evidence type="ECO:0000256" key="4">
    <source>
        <dbReference type="ARBA" id="ARBA00022763"/>
    </source>
</evidence>
<dbReference type="GO" id="GO:0006310">
    <property type="term" value="P:DNA recombination"/>
    <property type="evidence" value="ECO:0007669"/>
    <property type="project" value="UniProtKB-KW"/>
</dbReference>
<evidence type="ECO:0000313" key="15">
    <source>
        <dbReference type="WBParaSite" id="TREG1_94960.1"/>
    </source>
</evidence>
<dbReference type="SUPFAM" id="SSF100939">
    <property type="entry name" value="SPOC domain-like"/>
    <property type="match status" value="1"/>
</dbReference>
<keyword evidence="3" id="KW-0547">Nucleotide-binding</keyword>
<keyword evidence="7" id="KW-0067">ATP-binding</keyword>
<keyword evidence="10" id="KW-0234">DNA repair</keyword>
<dbReference type="Gene3D" id="1.10.720.30">
    <property type="entry name" value="SAP domain"/>
    <property type="match status" value="1"/>
</dbReference>
<dbReference type="GO" id="GO:0003690">
    <property type="term" value="F:double-stranded DNA binding"/>
    <property type="evidence" value="ECO:0007669"/>
    <property type="project" value="TreeGrafter"/>
</dbReference>
<dbReference type="InterPro" id="IPR005160">
    <property type="entry name" value="Ku_C"/>
</dbReference>
<keyword evidence="4" id="KW-0227">DNA damage</keyword>
<evidence type="ECO:0000313" key="14">
    <source>
        <dbReference type="Proteomes" id="UP000050795"/>
    </source>
</evidence>
<dbReference type="PANTHER" id="PTHR12604:SF2">
    <property type="entry name" value="X-RAY REPAIR CROSS-COMPLEMENTING PROTEIN 6"/>
    <property type="match status" value="1"/>
</dbReference>
<dbReference type="GO" id="GO:0016787">
    <property type="term" value="F:hydrolase activity"/>
    <property type="evidence" value="ECO:0007669"/>
    <property type="project" value="UniProtKB-KW"/>
</dbReference>
<name>A0AA85KJL0_TRIRE</name>
<dbReference type="NCBIfam" id="TIGR00578">
    <property type="entry name" value="ku70"/>
    <property type="match status" value="1"/>
</dbReference>
<dbReference type="GO" id="GO:0003684">
    <property type="term" value="F:damaged DNA binding"/>
    <property type="evidence" value="ECO:0007669"/>
    <property type="project" value="InterPro"/>
</dbReference>
<proteinExistence type="inferred from homology"/>
<dbReference type="GO" id="GO:0005524">
    <property type="term" value="F:ATP binding"/>
    <property type="evidence" value="ECO:0007669"/>
    <property type="project" value="UniProtKB-KW"/>
</dbReference>
<dbReference type="InterPro" id="IPR005161">
    <property type="entry name" value="Ku_N"/>
</dbReference>
<evidence type="ECO:0000256" key="10">
    <source>
        <dbReference type="ARBA" id="ARBA00023204"/>
    </source>
</evidence>
<evidence type="ECO:0000259" key="13">
    <source>
        <dbReference type="SMART" id="SM00559"/>
    </source>
</evidence>
<dbReference type="InterPro" id="IPR006164">
    <property type="entry name" value="DNA_bd_Ku70/Ku80"/>
</dbReference>
<dbReference type="GO" id="GO:0000723">
    <property type="term" value="P:telomere maintenance"/>
    <property type="evidence" value="ECO:0007669"/>
    <property type="project" value="InterPro"/>
</dbReference>
<comment type="similarity">
    <text evidence="2">Belongs to the ku70 family.</text>
</comment>
<dbReference type="Gene3D" id="2.40.290.10">
    <property type="match status" value="1"/>
</dbReference>
<evidence type="ECO:0000256" key="12">
    <source>
        <dbReference type="SAM" id="MobiDB-lite"/>
    </source>
</evidence>
<dbReference type="Pfam" id="PF03730">
    <property type="entry name" value="Ku_C"/>
    <property type="match status" value="1"/>
</dbReference>
<dbReference type="InterPro" id="IPR027388">
    <property type="entry name" value="Ku70_bridge/pillars_dom_sf"/>
</dbReference>
<reference evidence="15" key="2">
    <citation type="submission" date="2023-11" db="UniProtKB">
        <authorList>
            <consortium name="WormBaseParasite"/>
        </authorList>
    </citation>
    <scope>IDENTIFICATION</scope>
</reference>
<organism evidence="14 15">
    <name type="scientific">Trichobilharzia regenti</name>
    <name type="common">Nasal bird schistosome</name>
    <dbReference type="NCBI Taxonomy" id="157069"/>
    <lineage>
        <taxon>Eukaryota</taxon>
        <taxon>Metazoa</taxon>
        <taxon>Spiralia</taxon>
        <taxon>Lophotrochozoa</taxon>
        <taxon>Platyhelminthes</taxon>
        <taxon>Trematoda</taxon>
        <taxon>Digenea</taxon>
        <taxon>Strigeidida</taxon>
        <taxon>Schistosomatoidea</taxon>
        <taxon>Schistosomatidae</taxon>
        <taxon>Trichobilharzia</taxon>
    </lineage>
</organism>
<dbReference type="SUPFAM" id="SSF53300">
    <property type="entry name" value="vWA-like"/>
    <property type="match status" value="1"/>
</dbReference>
<evidence type="ECO:0000256" key="8">
    <source>
        <dbReference type="ARBA" id="ARBA00023125"/>
    </source>
</evidence>
<dbReference type="Gene3D" id="3.40.50.410">
    <property type="entry name" value="von Willebrand factor, type A domain"/>
    <property type="match status" value="1"/>
</dbReference>
<keyword evidence="8" id="KW-0238">DNA-binding</keyword>
<keyword evidence="11" id="KW-0539">Nucleus</keyword>
<feature type="region of interest" description="Disordered" evidence="12">
    <location>
        <begin position="1"/>
        <end position="24"/>
    </location>
</feature>
<keyword evidence="14" id="KW-1185">Reference proteome</keyword>
<feature type="region of interest" description="Disordered" evidence="12">
    <location>
        <begin position="46"/>
        <end position="68"/>
    </location>
</feature>
<evidence type="ECO:0000256" key="1">
    <source>
        <dbReference type="ARBA" id="ARBA00004123"/>
    </source>
</evidence>
<dbReference type="Gene3D" id="1.10.1600.10">
    <property type="match status" value="1"/>
</dbReference>